<dbReference type="GO" id="GO:0000287">
    <property type="term" value="F:magnesium ion binding"/>
    <property type="evidence" value="ECO:0007669"/>
    <property type="project" value="TreeGrafter"/>
</dbReference>
<evidence type="ECO:0000313" key="4">
    <source>
        <dbReference type="EMBL" id="PWA35399.1"/>
    </source>
</evidence>
<dbReference type="Proteomes" id="UP000245207">
    <property type="component" value="Unassembled WGS sequence"/>
</dbReference>
<dbReference type="InterPro" id="IPR050148">
    <property type="entry name" value="Terpene_synthase-like"/>
</dbReference>
<dbReference type="STRING" id="35608.A0A2U1KF57"/>
<dbReference type="PANTHER" id="PTHR31739:SF4">
    <property type="entry name" value="ENT-COPALYL DIPHOSPHATE SYNTHASE, CHLOROPLASTIC"/>
    <property type="match status" value="1"/>
</dbReference>
<dbReference type="GO" id="GO:0016740">
    <property type="term" value="F:transferase activity"/>
    <property type="evidence" value="ECO:0007669"/>
    <property type="project" value="UniProtKB-KW"/>
</dbReference>
<evidence type="ECO:0000256" key="3">
    <source>
        <dbReference type="ARBA" id="ARBA00022842"/>
    </source>
</evidence>
<evidence type="ECO:0000256" key="2">
    <source>
        <dbReference type="ARBA" id="ARBA00022723"/>
    </source>
</evidence>
<sequence>MVNGADDVKHANLRSQAFYNPSKNDVKDVVHHSDWSVRNKQHAIKKYVDAIKEIFNSVDDGEITSSAYDTAWVALIQDENGPFGGPLFPSSLQWIVNHQLPDGSWGEPLMFSAYDRLLNTLACIVTLTTWNIYPEKCKKGLKFVNDNINKLGEEKDEHMTPGFELLFPSLIELAQKLEIKVSNHSPVMKEIYAKRDLKLVGGYEPRTG</sequence>
<dbReference type="SUPFAM" id="SSF48239">
    <property type="entry name" value="Terpenoid cyclases/Protein prenyltransferases"/>
    <property type="match status" value="1"/>
</dbReference>
<evidence type="ECO:0000313" key="5">
    <source>
        <dbReference type="Proteomes" id="UP000245207"/>
    </source>
</evidence>
<protein>
    <submittedName>
        <fullName evidence="4">Terpenoid cyclases/protein prenyltransferase alpha-alpha toroid</fullName>
    </submittedName>
</protein>
<dbReference type="InterPro" id="IPR008930">
    <property type="entry name" value="Terpenoid_cyclase/PrenylTrfase"/>
</dbReference>
<organism evidence="4 5">
    <name type="scientific">Artemisia annua</name>
    <name type="common">Sweet wormwood</name>
    <dbReference type="NCBI Taxonomy" id="35608"/>
    <lineage>
        <taxon>Eukaryota</taxon>
        <taxon>Viridiplantae</taxon>
        <taxon>Streptophyta</taxon>
        <taxon>Embryophyta</taxon>
        <taxon>Tracheophyta</taxon>
        <taxon>Spermatophyta</taxon>
        <taxon>Magnoliopsida</taxon>
        <taxon>eudicotyledons</taxon>
        <taxon>Gunneridae</taxon>
        <taxon>Pentapetalae</taxon>
        <taxon>asterids</taxon>
        <taxon>campanulids</taxon>
        <taxon>Asterales</taxon>
        <taxon>Asteraceae</taxon>
        <taxon>Asteroideae</taxon>
        <taxon>Anthemideae</taxon>
        <taxon>Artemisiinae</taxon>
        <taxon>Artemisia</taxon>
    </lineage>
</organism>
<keyword evidence="3" id="KW-0460">Magnesium</keyword>
<dbReference type="Gene3D" id="1.50.10.160">
    <property type="match status" value="1"/>
</dbReference>
<dbReference type="GO" id="GO:0010333">
    <property type="term" value="F:terpene synthase activity"/>
    <property type="evidence" value="ECO:0007669"/>
    <property type="project" value="InterPro"/>
</dbReference>
<accession>A0A2U1KF57</accession>
<keyword evidence="5" id="KW-1185">Reference proteome</keyword>
<comment type="cofactor">
    <cofactor evidence="1">
        <name>Mg(2+)</name>
        <dbReference type="ChEBI" id="CHEBI:18420"/>
    </cofactor>
</comment>
<keyword evidence="2" id="KW-0479">Metal-binding</keyword>
<evidence type="ECO:0000256" key="1">
    <source>
        <dbReference type="ARBA" id="ARBA00001946"/>
    </source>
</evidence>
<dbReference type="GO" id="GO:0009507">
    <property type="term" value="C:chloroplast"/>
    <property type="evidence" value="ECO:0007669"/>
    <property type="project" value="TreeGrafter"/>
</dbReference>
<proteinExistence type="predicted"/>
<keyword evidence="4" id="KW-0808">Transferase</keyword>
<dbReference type="EMBL" id="PKPP01020084">
    <property type="protein sequence ID" value="PWA35399.1"/>
    <property type="molecule type" value="Genomic_DNA"/>
</dbReference>
<reference evidence="4 5" key="1">
    <citation type="journal article" date="2018" name="Mol. Plant">
        <title>The genome of Artemisia annua provides insight into the evolution of Asteraceae family and artemisinin biosynthesis.</title>
        <authorList>
            <person name="Shen Q."/>
            <person name="Zhang L."/>
            <person name="Liao Z."/>
            <person name="Wang S."/>
            <person name="Yan T."/>
            <person name="Shi P."/>
            <person name="Liu M."/>
            <person name="Fu X."/>
            <person name="Pan Q."/>
            <person name="Wang Y."/>
            <person name="Lv Z."/>
            <person name="Lu X."/>
            <person name="Zhang F."/>
            <person name="Jiang W."/>
            <person name="Ma Y."/>
            <person name="Chen M."/>
            <person name="Hao X."/>
            <person name="Li L."/>
            <person name="Tang Y."/>
            <person name="Lv G."/>
            <person name="Zhou Y."/>
            <person name="Sun X."/>
            <person name="Brodelius P.E."/>
            <person name="Rose J.K.C."/>
            <person name="Tang K."/>
        </authorList>
    </citation>
    <scope>NUCLEOTIDE SEQUENCE [LARGE SCALE GENOMIC DNA]</scope>
    <source>
        <strain evidence="5">cv. Huhao1</strain>
        <tissue evidence="4">Leaf</tissue>
    </source>
</reference>
<comment type="caution">
    <text evidence="4">The sequence shown here is derived from an EMBL/GenBank/DDBJ whole genome shotgun (WGS) entry which is preliminary data.</text>
</comment>
<dbReference type="AlphaFoldDB" id="A0A2U1KF57"/>
<dbReference type="OrthoDB" id="2343925at2759"/>
<dbReference type="GO" id="GO:0009686">
    <property type="term" value="P:gibberellin biosynthetic process"/>
    <property type="evidence" value="ECO:0007669"/>
    <property type="project" value="TreeGrafter"/>
</dbReference>
<name>A0A2U1KF57_ARTAN</name>
<gene>
    <name evidence="4" type="ORF">CTI12_AA609860</name>
</gene>
<dbReference type="PANTHER" id="PTHR31739">
    <property type="entry name" value="ENT-COPALYL DIPHOSPHATE SYNTHASE, CHLOROPLASTIC"/>
    <property type="match status" value="1"/>
</dbReference>